<evidence type="ECO:0000256" key="3">
    <source>
        <dbReference type="ARBA" id="ARBA00022475"/>
    </source>
</evidence>
<evidence type="ECO:0000256" key="9">
    <source>
        <dbReference type="ARBA" id="ARBA00023136"/>
    </source>
</evidence>
<evidence type="ECO:0000256" key="7">
    <source>
        <dbReference type="ARBA" id="ARBA00023004"/>
    </source>
</evidence>
<keyword evidence="6 11" id="KW-0067">ATP-binding</keyword>
<dbReference type="Pfam" id="PF00005">
    <property type="entry name" value="ABC_tran"/>
    <property type="match status" value="1"/>
</dbReference>
<dbReference type="Gene3D" id="3.40.50.300">
    <property type="entry name" value="P-loop containing nucleotide triphosphate hydrolases"/>
    <property type="match status" value="1"/>
</dbReference>
<gene>
    <name evidence="11" type="primary">fecE</name>
    <name evidence="11" type="ORF">CSC2_49150</name>
</gene>
<keyword evidence="7" id="KW-0408">Iron</keyword>
<comment type="caution">
    <text evidence="11">The sequence shown here is derived from an EMBL/GenBank/DDBJ whole genome shotgun (WGS) entry which is preliminary data.</text>
</comment>
<evidence type="ECO:0000256" key="1">
    <source>
        <dbReference type="ARBA" id="ARBA00004202"/>
    </source>
</evidence>
<accession>A0ABQ1EI61</accession>
<dbReference type="Proteomes" id="UP000663802">
    <property type="component" value="Unassembled WGS sequence"/>
</dbReference>
<feature type="domain" description="ABC transporter" evidence="10">
    <location>
        <begin position="2"/>
        <end position="238"/>
    </location>
</feature>
<dbReference type="PANTHER" id="PTHR42771:SF2">
    <property type="entry name" value="IRON(3+)-HYDROXAMATE IMPORT ATP-BINDING PROTEIN FHUC"/>
    <property type="match status" value="1"/>
</dbReference>
<comment type="subcellular location">
    <subcellularLocation>
        <location evidence="1">Cell membrane</location>
        <topology evidence="1">Peripheral membrane protein</topology>
    </subcellularLocation>
</comment>
<dbReference type="PANTHER" id="PTHR42771">
    <property type="entry name" value="IRON(3+)-HYDROXAMATE IMPORT ATP-BINDING PROTEIN FHUC"/>
    <property type="match status" value="1"/>
</dbReference>
<keyword evidence="8" id="KW-0406">Ion transport</keyword>
<evidence type="ECO:0000256" key="8">
    <source>
        <dbReference type="ARBA" id="ARBA00023065"/>
    </source>
</evidence>
<protein>
    <submittedName>
        <fullName evidence="11">Iron-enterobactin transporter ATP-binding protein</fullName>
    </submittedName>
</protein>
<dbReference type="InterPro" id="IPR003593">
    <property type="entry name" value="AAA+_ATPase"/>
</dbReference>
<keyword evidence="3" id="KW-1003">Cell membrane</keyword>
<proteinExistence type="predicted"/>
<keyword evidence="9" id="KW-0472">Membrane</keyword>
<evidence type="ECO:0000256" key="4">
    <source>
        <dbReference type="ARBA" id="ARBA00022496"/>
    </source>
</evidence>
<evidence type="ECO:0000313" key="12">
    <source>
        <dbReference type="Proteomes" id="UP000663802"/>
    </source>
</evidence>
<organism evidence="11 12">
    <name type="scientific">Clostridium zeae</name>
    <dbReference type="NCBI Taxonomy" id="2759022"/>
    <lineage>
        <taxon>Bacteria</taxon>
        <taxon>Bacillati</taxon>
        <taxon>Bacillota</taxon>
        <taxon>Clostridia</taxon>
        <taxon>Eubacteriales</taxon>
        <taxon>Clostridiaceae</taxon>
        <taxon>Clostridium</taxon>
    </lineage>
</organism>
<dbReference type="InterPro" id="IPR027417">
    <property type="entry name" value="P-loop_NTPase"/>
</dbReference>
<dbReference type="SMART" id="SM00382">
    <property type="entry name" value="AAA"/>
    <property type="match status" value="1"/>
</dbReference>
<evidence type="ECO:0000256" key="5">
    <source>
        <dbReference type="ARBA" id="ARBA00022741"/>
    </source>
</evidence>
<dbReference type="SUPFAM" id="SSF52540">
    <property type="entry name" value="P-loop containing nucleoside triphosphate hydrolases"/>
    <property type="match status" value="1"/>
</dbReference>
<evidence type="ECO:0000313" key="11">
    <source>
        <dbReference type="EMBL" id="GFZ34389.1"/>
    </source>
</evidence>
<keyword evidence="12" id="KW-1185">Reference proteome</keyword>
<dbReference type="CDD" id="cd03214">
    <property type="entry name" value="ABC_Iron-Siderophores_B12_Hemin"/>
    <property type="match status" value="1"/>
</dbReference>
<dbReference type="RefSeq" id="WP_206872879.1">
    <property type="nucleotide sequence ID" value="NZ_BMBA01000011.1"/>
</dbReference>
<evidence type="ECO:0000256" key="2">
    <source>
        <dbReference type="ARBA" id="ARBA00022448"/>
    </source>
</evidence>
<evidence type="ECO:0000259" key="10">
    <source>
        <dbReference type="PROSITE" id="PS50893"/>
    </source>
</evidence>
<keyword evidence="5" id="KW-0547">Nucleotide-binding</keyword>
<dbReference type="EMBL" id="BMBA01000011">
    <property type="protein sequence ID" value="GFZ34389.1"/>
    <property type="molecule type" value="Genomic_DNA"/>
</dbReference>
<name>A0ABQ1EI61_9CLOT</name>
<sequence length="256" mass="28632">MLSIKDLTLSYDEKIILKDINVEIPKGKITVLIGANGSGKSTLLKSMSRLLSPQKGHVYLNSKDIHSMHAKELAKSLSFLPQSASAPGDLSIYDLAKQGRYPYHSLMSTWTESDKKIVESSLEKMGLLEIKDEKLDNLSGGQKQRAWIALSLVQDTEIILLDEPTNHLDIKYQLEILELLKFLNRTSERTIVLVLHDINHALKYGDNIIALLNGNIYSQGDKNEIVTESLINTVFDINCKLIASPVEDSLLCIPYL</sequence>
<keyword evidence="2" id="KW-0813">Transport</keyword>
<dbReference type="InterPro" id="IPR051535">
    <property type="entry name" value="Siderophore_ABC-ATPase"/>
</dbReference>
<reference evidence="11 12" key="1">
    <citation type="journal article" date="2021" name="Int. J. Syst. Evol. Microbiol.">
        <title>Clostridium zeae sp. nov., isolated from corn silage.</title>
        <authorList>
            <person name="Kobayashi H."/>
            <person name="Tanizawa Y."/>
            <person name="Yagura M."/>
            <person name="Sakamoto M."/>
            <person name="Ohkuma M."/>
            <person name="Tohno M."/>
        </authorList>
    </citation>
    <scope>NUCLEOTIDE SEQUENCE [LARGE SCALE GENOMIC DNA]</scope>
    <source>
        <strain evidence="11 12">CSC2</strain>
    </source>
</reference>
<dbReference type="InterPro" id="IPR003439">
    <property type="entry name" value="ABC_transporter-like_ATP-bd"/>
</dbReference>
<dbReference type="GO" id="GO:0005524">
    <property type="term" value="F:ATP binding"/>
    <property type="evidence" value="ECO:0007669"/>
    <property type="project" value="UniProtKB-KW"/>
</dbReference>
<dbReference type="InterPro" id="IPR017871">
    <property type="entry name" value="ABC_transporter-like_CS"/>
</dbReference>
<evidence type="ECO:0000256" key="6">
    <source>
        <dbReference type="ARBA" id="ARBA00022840"/>
    </source>
</evidence>
<dbReference type="PROSITE" id="PS50893">
    <property type="entry name" value="ABC_TRANSPORTER_2"/>
    <property type="match status" value="1"/>
</dbReference>
<dbReference type="PROSITE" id="PS00211">
    <property type="entry name" value="ABC_TRANSPORTER_1"/>
    <property type="match status" value="1"/>
</dbReference>
<keyword evidence="4" id="KW-0410">Iron transport</keyword>